<evidence type="ECO:0000313" key="4">
    <source>
        <dbReference type="EMBL" id="RZC58191.1"/>
    </source>
</evidence>
<dbReference type="OMA" id="DANVHID"/>
<comment type="similarity">
    <text evidence="1">Belongs to the MLP family.</text>
</comment>
<protein>
    <recommendedName>
        <fullName evidence="3">Bet v I/Major latex protein domain-containing protein</fullName>
    </recommendedName>
</protein>
<gene>
    <name evidence="4" type="ORF">C5167_005491</name>
</gene>
<dbReference type="Pfam" id="PF00407">
    <property type="entry name" value="Bet_v_1"/>
    <property type="match status" value="1"/>
</dbReference>
<dbReference type="Proteomes" id="UP000316621">
    <property type="component" value="Chromosome 4"/>
</dbReference>
<evidence type="ECO:0000256" key="2">
    <source>
        <dbReference type="SAM" id="MobiDB-lite"/>
    </source>
</evidence>
<proteinExistence type="inferred from homology"/>
<dbReference type="EMBL" id="CM010718">
    <property type="protein sequence ID" value="RZC58191.1"/>
    <property type="molecule type" value="Genomic_DNA"/>
</dbReference>
<organism evidence="4 5">
    <name type="scientific">Papaver somniferum</name>
    <name type="common">Opium poppy</name>
    <dbReference type="NCBI Taxonomy" id="3469"/>
    <lineage>
        <taxon>Eukaryota</taxon>
        <taxon>Viridiplantae</taxon>
        <taxon>Streptophyta</taxon>
        <taxon>Embryophyta</taxon>
        <taxon>Tracheophyta</taxon>
        <taxon>Spermatophyta</taxon>
        <taxon>Magnoliopsida</taxon>
        <taxon>Ranunculales</taxon>
        <taxon>Papaveraceae</taxon>
        <taxon>Papaveroideae</taxon>
        <taxon>Papaver</taxon>
    </lineage>
</organism>
<dbReference type="PANTHER" id="PTHR31338:SF16">
    <property type="entry name" value="POLYKETIDE CYCLASE_DEHYDRASE AND LIPID TRANSPORT SUPERFAMILY PROTEIN"/>
    <property type="match status" value="1"/>
</dbReference>
<dbReference type="AlphaFoldDB" id="A0A4Y7JE53"/>
<name>A0A4Y7JE53_PAPSO</name>
<feature type="region of interest" description="Disordered" evidence="2">
    <location>
        <begin position="1"/>
        <end position="26"/>
    </location>
</feature>
<sequence>MKLELAPSGFGNMSWRERKSQPGKDLTAFDKENKSITYEMLEGEIMNYYKAISAKLDVIPKQCAAGNRSLVKWSLEFEKVNDDIPNPTAYIDLLQYITKELSSQLC</sequence>
<evidence type="ECO:0000259" key="3">
    <source>
        <dbReference type="SMART" id="SM01037"/>
    </source>
</evidence>
<dbReference type="Gramene" id="RZC58191">
    <property type="protein sequence ID" value="RZC58191"/>
    <property type="gene ID" value="C5167_005491"/>
</dbReference>
<dbReference type="Gene3D" id="3.30.530.20">
    <property type="match status" value="1"/>
</dbReference>
<dbReference type="InterPro" id="IPR023393">
    <property type="entry name" value="START-like_dom_sf"/>
</dbReference>
<dbReference type="SMART" id="SM01037">
    <property type="entry name" value="Bet_v_1"/>
    <property type="match status" value="1"/>
</dbReference>
<dbReference type="InterPro" id="IPR000916">
    <property type="entry name" value="Bet_v_I/MLP"/>
</dbReference>
<dbReference type="InterPro" id="IPR052006">
    <property type="entry name" value="MLP-like"/>
</dbReference>
<feature type="compositionally biased region" description="Basic and acidic residues" evidence="2">
    <location>
        <begin position="15"/>
        <end position="26"/>
    </location>
</feature>
<feature type="domain" description="Bet v I/Major latex protein" evidence="3">
    <location>
        <begin position="8"/>
        <end position="104"/>
    </location>
</feature>
<evidence type="ECO:0000256" key="1">
    <source>
        <dbReference type="ARBA" id="ARBA00038242"/>
    </source>
</evidence>
<dbReference type="PANTHER" id="PTHR31338">
    <property type="entry name" value="POLYKETIDE CYCLASE/DEHYDRASE AND LIPID TRANSPORT SUPERFAMILY PROTEIN"/>
    <property type="match status" value="1"/>
</dbReference>
<dbReference type="OrthoDB" id="1858121at2759"/>
<keyword evidence="5" id="KW-1185">Reference proteome</keyword>
<dbReference type="GO" id="GO:0006952">
    <property type="term" value="P:defense response"/>
    <property type="evidence" value="ECO:0007669"/>
    <property type="project" value="InterPro"/>
</dbReference>
<dbReference type="SUPFAM" id="SSF55961">
    <property type="entry name" value="Bet v1-like"/>
    <property type="match status" value="1"/>
</dbReference>
<accession>A0A4Y7JE53</accession>
<evidence type="ECO:0000313" key="5">
    <source>
        <dbReference type="Proteomes" id="UP000316621"/>
    </source>
</evidence>
<reference evidence="4 5" key="1">
    <citation type="journal article" date="2018" name="Science">
        <title>The opium poppy genome and morphinan production.</title>
        <authorList>
            <person name="Guo L."/>
            <person name="Winzer T."/>
            <person name="Yang X."/>
            <person name="Li Y."/>
            <person name="Ning Z."/>
            <person name="He Z."/>
            <person name="Teodor R."/>
            <person name="Lu Y."/>
            <person name="Bowser T.A."/>
            <person name="Graham I.A."/>
            <person name="Ye K."/>
        </authorList>
    </citation>
    <scope>NUCLEOTIDE SEQUENCE [LARGE SCALE GENOMIC DNA]</scope>
    <source>
        <strain evidence="5">cv. HN1</strain>
        <tissue evidence="4">Leaves</tissue>
    </source>
</reference>